<reference evidence="2 3" key="1">
    <citation type="submission" date="2020-06" db="EMBL/GenBank/DDBJ databases">
        <title>The yeast mating-type switching endonuclease HO is a domesticated member of an unorthodox homing genetic element family.</title>
        <authorList>
            <person name="Coughlan A.Y."/>
            <person name="Lombardi L."/>
            <person name="Braun-Galleani S."/>
            <person name="Martos A.R."/>
            <person name="Galeote V."/>
            <person name="Bigey F."/>
            <person name="Dequin S."/>
            <person name="Byrne K.P."/>
            <person name="Wolfe K.H."/>
        </authorList>
    </citation>
    <scope>NUCLEOTIDE SEQUENCE [LARGE SCALE GENOMIC DNA]</scope>
    <source>
        <strain evidence="2 3">CBS2947</strain>
    </source>
</reference>
<keyword evidence="3" id="KW-1185">Reference proteome</keyword>
<dbReference type="AlphaFoldDB" id="A0A7H9HYH5"/>
<sequence length="205" mass="23850">MPKNYRENPDFGFWATPRCQQRPFNPNIWDAQPHKTKRSSKGSAGNKLKDEPQIIPKRSKRERLKMKMDLLTSWFSKKARQMSLVPDERQHKKSQRHHLRFWKNRKQTEITIVSATSYSTSQATTSAHHSCFSSNDWLSSPPTFPLSQSELEDASFEDGCTVIYRPLMSSLYMELLQDKESEWNAETSDMLVHCLNHSLVECLGD</sequence>
<dbReference type="OrthoDB" id="4071308at2759"/>
<organism evidence="2 3">
    <name type="scientific">Torulaspora globosa</name>
    <dbReference type="NCBI Taxonomy" id="48254"/>
    <lineage>
        <taxon>Eukaryota</taxon>
        <taxon>Fungi</taxon>
        <taxon>Dikarya</taxon>
        <taxon>Ascomycota</taxon>
        <taxon>Saccharomycotina</taxon>
        <taxon>Saccharomycetes</taxon>
        <taxon>Saccharomycetales</taxon>
        <taxon>Saccharomycetaceae</taxon>
        <taxon>Torulaspora</taxon>
    </lineage>
</organism>
<proteinExistence type="predicted"/>
<evidence type="ECO:0000256" key="1">
    <source>
        <dbReference type="SAM" id="MobiDB-lite"/>
    </source>
</evidence>
<name>A0A7H9HYH5_9SACH</name>
<gene>
    <name evidence="2" type="ORF">HG537_0F03760</name>
</gene>
<dbReference type="EMBL" id="CP059272">
    <property type="protein sequence ID" value="QLQ81615.1"/>
    <property type="molecule type" value="Genomic_DNA"/>
</dbReference>
<evidence type="ECO:0000313" key="3">
    <source>
        <dbReference type="Proteomes" id="UP000510647"/>
    </source>
</evidence>
<accession>A0A7H9HYH5</accession>
<feature type="region of interest" description="Disordered" evidence="1">
    <location>
        <begin position="1"/>
        <end position="53"/>
    </location>
</feature>
<evidence type="ECO:0000313" key="2">
    <source>
        <dbReference type="EMBL" id="QLQ81615.1"/>
    </source>
</evidence>
<protein>
    <submittedName>
        <fullName evidence="2">Uncharacterized protein</fullName>
    </submittedName>
</protein>
<dbReference type="Proteomes" id="UP000510647">
    <property type="component" value="Chromosome 6"/>
</dbReference>